<name>A0A239IMV4_9ACTN</name>
<organism evidence="2 3">
    <name type="scientific">Geodermatophilus pulveris</name>
    <dbReference type="NCBI Taxonomy" id="1564159"/>
    <lineage>
        <taxon>Bacteria</taxon>
        <taxon>Bacillati</taxon>
        <taxon>Actinomycetota</taxon>
        <taxon>Actinomycetes</taxon>
        <taxon>Geodermatophilales</taxon>
        <taxon>Geodermatophilaceae</taxon>
        <taxon>Geodermatophilus</taxon>
    </lineage>
</organism>
<feature type="compositionally biased region" description="Basic residues" evidence="1">
    <location>
        <begin position="89"/>
        <end position="105"/>
    </location>
</feature>
<keyword evidence="3" id="KW-1185">Reference proteome</keyword>
<dbReference type="AlphaFoldDB" id="A0A239IMV4"/>
<dbReference type="Proteomes" id="UP000198373">
    <property type="component" value="Unassembled WGS sequence"/>
</dbReference>
<accession>A0A239IMV4</accession>
<evidence type="ECO:0000313" key="3">
    <source>
        <dbReference type="Proteomes" id="UP000198373"/>
    </source>
</evidence>
<gene>
    <name evidence="2" type="ORF">SAMN06893096_11157</name>
</gene>
<evidence type="ECO:0000256" key="1">
    <source>
        <dbReference type="SAM" id="MobiDB-lite"/>
    </source>
</evidence>
<evidence type="ECO:0000313" key="2">
    <source>
        <dbReference type="EMBL" id="SNS94558.1"/>
    </source>
</evidence>
<proteinExistence type="predicted"/>
<dbReference type="OrthoDB" id="5501430at2"/>
<feature type="region of interest" description="Disordered" evidence="1">
    <location>
        <begin position="80"/>
        <end position="105"/>
    </location>
</feature>
<sequence length="105" mass="11472">MPRVAWDAGCTQVDVTAPGDGAGWLLERAPRLLGLADDPAGSAPASGPLRGLWRRHRGARVGATGTVWHDLAWTVVQQRVTRQDAAGRRPPRRSPRGGRHDIRRR</sequence>
<dbReference type="RefSeq" id="WP_089307099.1">
    <property type="nucleotide sequence ID" value="NZ_FZOO01000011.1"/>
</dbReference>
<reference evidence="3" key="1">
    <citation type="submission" date="2017-06" db="EMBL/GenBank/DDBJ databases">
        <authorList>
            <person name="Varghese N."/>
            <person name="Submissions S."/>
        </authorList>
    </citation>
    <scope>NUCLEOTIDE SEQUENCE [LARGE SCALE GENOMIC DNA]</scope>
    <source>
        <strain evidence="3">DSM 46839</strain>
    </source>
</reference>
<dbReference type="EMBL" id="FZOO01000011">
    <property type="protein sequence ID" value="SNS94558.1"/>
    <property type="molecule type" value="Genomic_DNA"/>
</dbReference>
<protein>
    <submittedName>
        <fullName evidence="2">Uncharacterized protein</fullName>
    </submittedName>
</protein>